<proteinExistence type="predicted"/>
<dbReference type="InterPro" id="IPR025665">
    <property type="entry name" value="Beta-barrel_OMP_2"/>
</dbReference>
<dbReference type="Proteomes" id="UP000281810">
    <property type="component" value="Chromosome"/>
</dbReference>
<dbReference type="RefSeq" id="WP_124804012.1">
    <property type="nucleotide sequence ID" value="NZ_CP034161.1"/>
</dbReference>
<dbReference type="EMBL" id="CP034161">
    <property type="protein sequence ID" value="AZI41138.1"/>
    <property type="molecule type" value="Genomic_DNA"/>
</dbReference>
<reference evidence="3" key="1">
    <citation type="submission" date="2018-11" db="EMBL/GenBank/DDBJ databases">
        <title>Proposal to divide the Flavobacteriaceae and reorganize its genera based on Amino Acid Identity values calculated from whole genome sequences.</title>
        <authorList>
            <person name="Nicholson A.C."/>
            <person name="Gulvik C.A."/>
            <person name="Whitney A.M."/>
            <person name="Humrighouse B.W."/>
            <person name="Bell M."/>
            <person name="Holmes B."/>
            <person name="Steigerwalt A.B."/>
            <person name="Villarma A."/>
            <person name="Sheth M."/>
            <person name="Batra D."/>
            <person name="Pryor J."/>
            <person name="Bernardet J.-F."/>
            <person name="Hugo C."/>
            <person name="Kampfer P."/>
            <person name="Newman J.D."/>
            <person name="McQuiston J.R."/>
        </authorList>
    </citation>
    <scope>NUCLEOTIDE SEQUENCE [LARGE SCALE GENOMIC DNA]</scope>
    <source>
        <strain evidence="3">F5649</strain>
    </source>
</reference>
<dbReference type="Pfam" id="PF13568">
    <property type="entry name" value="OMP_b-brl_2"/>
    <property type="match status" value="1"/>
</dbReference>
<evidence type="ECO:0000313" key="3">
    <source>
        <dbReference type="Proteomes" id="UP000281810"/>
    </source>
</evidence>
<keyword evidence="3" id="KW-1185">Reference proteome</keyword>
<organism evidence="2 3">
    <name type="scientific">Epilithonimonas vandammei</name>
    <dbReference type="NCBI Taxonomy" id="2487072"/>
    <lineage>
        <taxon>Bacteria</taxon>
        <taxon>Pseudomonadati</taxon>
        <taxon>Bacteroidota</taxon>
        <taxon>Flavobacteriia</taxon>
        <taxon>Flavobacteriales</taxon>
        <taxon>Weeksellaceae</taxon>
        <taxon>Chryseobacterium group</taxon>
        <taxon>Epilithonimonas</taxon>
    </lineage>
</organism>
<name>A0A3G8Y710_9FLAO</name>
<dbReference type="AlphaFoldDB" id="A0A3G8Y710"/>
<accession>A0A3G8Y710</accession>
<sequence>MKKIIIIGFVLLIGLANAQFIKYGVTANFHQSSIVKVHDYSKGAFGGGIGIFADVSLVPNDIYDSAWLYFTPQLEFNTLGENANHPKEEKQKYHNNYIGLPLYIKYFLRNNGYKGDLYFMAGPRLEFLVSEKRSGPPADFEAQEQNISSFGYGVSVGAGIKINDKLDAFIRFDRGFSKIYPDYTRDATYNRMLALGINYYIGETN</sequence>
<evidence type="ECO:0000313" key="2">
    <source>
        <dbReference type="EMBL" id="AZI41138.1"/>
    </source>
</evidence>
<protein>
    <submittedName>
        <fullName evidence="2">PorT family protein</fullName>
    </submittedName>
</protein>
<feature type="domain" description="Outer membrane protein beta-barrel" evidence="1">
    <location>
        <begin position="21"/>
        <end position="179"/>
    </location>
</feature>
<dbReference type="OrthoDB" id="1244151at2"/>
<evidence type="ECO:0000259" key="1">
    <source>
        <dbReference type="Pfam" id="PF13568"/>
    </source>
</evidence>
<gene>
    <name evidence="2" type="ORF">EIB74_14775</name>
</gene>